<accession>A0A3P6RM66</accession>
<protein>
    <submittedName>
        <fullName evidence="2">Uncharacterized protein</fullName>
    </submittedName>
</protein>
<sequence length="88" mass="9091">MTRMRTRARVHSQGDGAEGSGSSHRISDTNVVIQSPATVMDDTTTSVPSPSASTLWEIEMPPSGSNVGDVSHESHFAAAAAIAVLGRG</sequence>
<dbReference type="Proteomes" id="UP000271889">
    <property type="component" value="Unassembled WGS sequence"/>
</dbReference>
<evidence type="ECO:0000256" key="1">
    <source>
        <dbReference type="SAM" id="MobiDB-lite"/>
    </source>
</evidence>
<feature type="compositionally biased region" description="Basic residues" evidence="1">
    <location>
        <begin position="1"/>
        <end position="10"/>
    </location>
</feature>
<feature type="region of interest" description="Disordered" evidence="1">
    <location>
        <begin position="1"/>
        <end position="28"/>
    </location>
</feature>
<reference evidence="2 3" key="1">
    <citation type="submission" date="2018-11" db="EMBL/GenBank/DDBJ databases">
        <authorList>
            <consortium name="Pathogen Informatics"/>
        </authorList>
    </citation>
    <scope>NUCLEOTIDE SEQUENCE [LARGE SCALE GENOMIC DNA]</scope>
</reference>
<name>A0A3P6RM66_CYLGO</name>
<dbReference type="OrthoDB" id="1679758at2759"/>
<evidence type="ECO:0000313" key="2">
    <source>
        <dbReference type="EMBL" id="VDK55085.1"/>
    </source>
</evidence>
<dbReference type="AlphaFoldDB" id="A0A3P6RM66"/>
<gene>
    <name evidence="2" type="ORF">CGOC_LOCUS3199</name>
</gene>
<keyword evidence="3" id="KW-1185">Reference proteome</keyword>
<evidence type="ECO:0000313" key="3">
    <source>
        <dbReference type="Proteomes" id="UP000271889"/>
    </source>
</evidence>
<organism evidence="2 3">
    <name type="scientific">Cylicostephanus goldi</name>
    <name type="common">Nematode worm</name>
    <dbReference type="NCBI Taxonomy" id="71465"/>
    <lineage>
        <taxon>Eukaryota</taxon>
        <taxon>Metazoa</taxon>
        <taxon>Ecdysozoa</taxon>
        <taxon>Nematoda</taxon>
        <taxon>Chromadorea</taxon>
        <taxon>Rhabditida</taxon>
        <taxon>Rhabditina</taxon>
        <taxon>Rhabditomorpha</taxon>
        <taxon>Strongyloidea</taxon>
        <taxon>Strongylidae</taxon>
        <taxon>Cylicostephanus</taxon>
    </lineage>
</organism>
<proteinExistence type="predicted"/>
<dbReference type="EMBL" id="UYRV01007916">
    <property type="protein sequence ID" value="VDK55085.1"/>
    <property type="molecule type" value="Genomic_DNA"/>
</dbReference>